<keyword evidence="2" id="KW-0732">Signal</keyword>
<dbReference type="CDD" id="cd13578">
    <property type="entry name" value="PBP2_Bug27"/>
    <property type="match status" value="1"/>
</dbReference>
<keyword evidence="4" id="KW-1185">Reference proteome</keyword>
<keyword evidence="3" id="KW-0675">Receptor</keyword>
<dbReference type="OrthoDB" id="8678477at2"/>
<organism evidence="3 4">
    <name type="scientific">Pigmentiphaga kullae</name>
    <dbReference type="NCBI Taxonomy" id="151784"/>
    <lineage>
        <taxon>Bacteria</taxon>
        <taxon>Pseudomonadati</taxon>
        <taxon>Pseudomonadota</taxon>
        <taxon>Betaproteobacteria</taxon>
        <taxon>Burkholderiales</taxon>
        <taxon>Alcaligenaceae</taxon>
        <taxon>Pigmentiphaga</taxon>
    </lineage>
</organism>
<proteinExistence type="inferred from homology"/>
<dbReference type="EMBL" id="SGXC01000002">
    <property type="protein sequence ID" value="RZS81155.1"/>
    <property type="molecule type" value="Genomic_DNA"/>
</dbReference>
<dbReference type="SUPFAM" id="SSF53850">
    <property type="entry name" value="Periplasmic binding protein-like II"/>
    <property type="match status" value="1"/>
</dbReference>
<feature type="chain" id="PRO_5020450446" evidence="2">
    <location>
        <begin position="21"/>
        <end position="323"/>
    </location>
</feature>
<feature type="signal peptide" evidence="2">
    <location>
        <begin position="1"/>
        <end position="20"/>
    </location>
</feature>
<evidence type="ECO:0000313" key="3">
    <source>
        <dbReference type="EMBL" id="RZS81155.1"/>
    </source>
</evidence>
<comment type="similarity">
    <text evidence="1">Belongs to the UPF0065 (bug) family.</text>
</comment>
<dbReference type="AlphaFoldDB" id="A0A4Q7NDU8"/>
<dbReference type="PIRSF" id="PIRSF017082">
    <property type="entry name" value="YflP"/>
    <property type="match status" value="1"/>
</dbReference>
<protein>
    <submittedName>
        <fullName evidence="3">Tripartite-type tricarboxylate transporter receptor subunit TctC</fullName>
    </submittedName>
</protein>
<dbReference type="InterPro" id="IPR042100">
    <property type="entry name" value="Bug_dom1"/>
</dbReference>
<accession>A0A4Q7NDU8</accession>
<dbReference type="Pfam" id="PF03401">
    <property type="entry name" value="TctC"/>
    <property type="match status" value="1"/>
</dbReference>
<dbReference type="PANTHER" id="PTHR42928:SF5">
    <property type="entry name" value="BLR1237 PROTEIN"/>
    <property type="match status" value="1"/>
</dbReference>
<dbReference type="RefSeq" id="WP_130358730.1">
    <property type="nucleotide sequence ID" value="NZ_SGXC01000002.1"/>
</dbReference>
<reference evidence="3 4" key="1">
    <citation type="submission" date="2019-02" db="EMBL/GenBank/DDBJ databases">
        <title>Genomic Encyclopedia of Type Strains, Phase IV (KMG-IV): sequencing the most valuable type-strain genomes for metagenomic binning, comparative biology and taxonomic classification.</title>
        <authorList>
            <person name="Goeker M."/>
        </authorList>
    </citation>
    <scope>NUCLEOTIDE SEQUENCE [LARGE SCALE GENOMIC DNA]</scope>
    <source>
        <strain evidence="3 4">K24</strain>
    </source>
</reference>
<dbReference type="PANTHER" id="PTHR42928">
    <property type="entry name" value="TRICARBOXYLATE-BINDING PROTEIN"/>
    <property type="match status" value="1"/>
</dbReference>
<comment type="caution">
    <text evidence="3">The sequence shown here is derived from an EMBL/GenBank/DDBJ whole genome shotgun (WGS) entry which is preliminary data.</text>
</comment>
<sequence>MFHRLAAGAALVLLSPLSQAAPDAASFPTRAVKIVVGYTPGGGTDMTARLLAQQLGEKLGQSVIVENRPGAGQNIGATYVSRADPDGYTLFLSSSALAINVSLFPKLDYDPIKSFAPIAVFGQSPNLLVVSSKLPVNDVKQLVAYGKQHPGALNFSSSGHGSTQHLSAELFKLRTGISATHVPYKGSGPSINGVQTGEVQFTFINIPSMSALMGSDKVKVLGLTSSKRSAAVPDVPTLAESGVQGMDVAAWYGLLAPAGTPPAIVKRLNQAVNDALADEKFRTQLMQAGVEPMNSTPEFFASFLADDIALWKKVITAAGTKVD</sequence>
<dbReference type="Gene3D" id="3.40.190.150">
    <property type="entry name" value="Bordetella uptake gene, domain 1"/>
    <property type="match status" value="1"/>
</dbReference>
<name>A0A4Q7NDU8_9BURK</name>
<evidence type="ECO:0000256" key="1">
    <source>
        <dbReference type="ARBA" id="ARBA00006987"/>
    </source>
</evidence>
<dbReference type="Proteomes" id="UP000292445">
    <property type="component" value="Unassembled WGS sequence"/>
</dbReference>
<evidence type="ECO:0000313" key="4">
    <source>
        <dbReference type="Proteomes" id="UP000292445"/>
    </source>
</evidence>
<dbReference type="InterPro" id="IPR005064">
    <property type="entry name" value="BUG"/>
</dbReference>
<gene>
    <name evidence="3" type="ORF">EV675_3773</name>
</gene>
<evidence type="ECO:0000256" key="2">
    <source>
        <dbReference type="SAM" id="SignalP"/>
    </source>
</evidence>
<dbReference type="Gene3D" id="3.40.190.10">
    <property type="entry name" value="Periplasmic binding protein-like II"/>
    <property type="match status" value="1"/>
</dbReference>